<proteinExistence type="predicted"/>
<dbReference type="EMBL" id="AYSL01001700">
    <property type="protein sequence ID" value="KTF05571.1"/>
    <property type="molecule type" value="Genomic_DNA"/>
</dbReference>
<accession>A0A1B6NQN1</accession>
<protein>
    <submittedName>
        <fullName evidence="1">Uncharacterized protein</fullName>
    </submittedName>
</protein>
<dbReference type="AlphaFoldDB" id="A0A1B6NQN1"/>
<organism evidence="1">
    <name type="scientific">marine sediment metagenome</name>
    <dbReference type="NCBI Taxonomy" id="412755"/>
    <lineage>
        <taxon>unclassified sequences</taxon>
        <taxon>metagenomes</taxon>
        <taxon>ecological metagenomes</taxon>
    </lineage>
</organism>
<evidence type="ECO:0000313" key="1">
    <source>
        <dbReference type="EMBL" id="KTF05571.1"/>
    </source>
</evidence>
<gene>
    <name evidence="1" type="ORF">MGSAQ_002934</name>
</gene>
<reference evidence="1" key="1">
    <citation type="submission" date="2013-11" db="EMBL/GenBank/DDBJ databases">
        <title>Microbial diversity, functional groups and degradation webs in Northern and Southern Mediterranean and Red Sea marine crude oil polluted sites.</title>
        <authorList>
            <person name="Daffonchio D."/>
            <person name="Mapelli F."/>
            <person name="Ferrer M."/>
            <person name="Richter M."/>
            <person name="Cherif A."/>
            <person name="Malkawi H.I."/>
            <person name="Yakimov M.M."/>
            <person name="Abdel-Fattah Y.R."/>
            <person name="Blaghen M."/>
            <person name="Golyshin P.N."/>
            <person name="Kalogerakis N."/>
            <person name="Boon N."/>
            <person name="Magagnini M."/>
            <person name="Fava F."/>
        </authorList>
    </citation>
    <scope>NUCLEOTIDE SEQUENCE</scope>
</reference>
<name>A0A1B6NQN1_9ZZZZ</name>
<comment type="caution">
    <text evidence="1">The sequence shown here is derived from an EMBL/GenBank/DDBJ whole genome shotgun (WGS) entry which is preliminary data.</text>
</comment>
<feature type="non-terminal residue" evidence="1">
    <location>
        <position position="1"/>
    </location>
</feature>
<sequence length="35" mass="4052">LLGASPARFIGYYFAKDRNASWNTFRTSKNVETLR</sequence>